<proteinExistence type="predicted"/>
<dbReference type="SUPFAM" id="SSF48295">
    <property type="entry name" value="TrpR-like"/>
    <property type="match status" value="1"/>
</dbReference>
<reference evidence="8" key="1">
    <citation type="journal article" date="2014" name="Front. Microbiol.">
        <title>High frequency of phylogenetically diverse reductive dehalogenase-homologous genes in deep subseafloor sedimentary metagenomes.</title>
        <authorList>
            <person name="Kawai M."/>
            <person name="Futagami T."/>
            <person name="Toyoda A."/>
            <person name="Takaki Y."/>
            <person name="Nishi S."/>
            <person name="Hori S."/>
            <person name="Arai W."/>
            <person name="Tsubouchi T."/>
            <person name="Morono Y."/>
            <person name="Uchiyama I."/>
            <person name="Ito T."/>
            <person name="Fujiyama A."/>
            <person name="Inagaki F."/>
            <person name="Takami H."/>
        </authorList>
    </citation>
    <scope>NUCLEOTIDE SEQUENCE</scope>
    <source>
        <strain evidence="8">Expedition CK06-06</strain>
    </source>
</reference>
<evidence type="ECO:0000256" key="4">
    <source>
        <dbReference type="ARBA" id="ARBA00022840"/>
    </source>
</evidence>
<accession>X1KBF1</accession>
<dbReference type="Pfam" id="PF08299">
    <property type="entry name" value="Bac_DnaA_C"/>
    <property type="match status" value="1"/>
</dbReference>
<dbReference type="InterPro" id="IPR027417">
    <property type="entry name" value="P-loop_NTPase"/>
</dbReference>
<dbReference type="EMBL" id="BARU01037387">
    <property type="protein sequence ID" value="GAH87529.1"/>
    <property type="molecule type" value="Genomic_DNA"/>
</dbReference>
<evidence type="ECO:0000259" key="7">
    <source>
        <dbReference type="SMART" id="SM00760"/>
    </source>
</evidence>
<evidence type="ECO:0000256" key="5">
    <source>
        <dbReference type="ARBA" id="ARBA00023121"/>
    </source>
</evidence>
<gene>
    <name evidence="8" type="ORF">S03H2_58268</name>
</gene>
<dbReference type="Gene3D" id="3.40.50.300">
    <property type="entry name" value="P-loop containing nucleotide triphosphate hydrolases"/>
    <property type="match status" value="1"/>
</dbReference>
<dbReference type="GO" id="GO:0008289">
    <property type="term" value="F:lipid binding"/>
    <property type="evidence" value="ECO:0007669"/>
    <property type="project" value="UniProtKB-KW"/>
</dbReference>
<dbReference type="InterPro" id="IPR013317">
    <property type="entry name" value="DnaA_dom"/>
</dbReference>
<keyword evidence="3" id="KW-0547">Nucleotide-binding</keyword>
<keyword evidence="2" id="KW-0235">DNA replication</keyword>
<organism evidence="8">
    <name type="scientific">marine sediment metagenome</name>
    <dbReference type="NCBI Taxonomy" id="412755"/>
    <lineage>
        <taxon>unclassified sequences</taxon>
        <taxon>metagenomes</taxon>
        <taxon>ecological metagenomes</taxon>
    </lineage>
</organism>
<dbReference type="GO" id="GO:0005524">
    <property type="term" value="F:ATP binding"/>
    <property type="evidence" value="ECO:0007669"/>
    <property type="project" value="UniProtKB-KW"/>
</dbReference>
<dbReference type="InterPro" id="IPR020591">
    <property type="entry name" value="Chromosome_initiator_DnaA-like"/>
</dbReference>
<keyword evidence="1" id="KW-0963">Cytoplasm</keyword>
<sequence>QASHIQVICVSGEQFTNEFINAIREKKTEEFRNKYRKADMLLIDDINFISGKEQTEECFFHTFNELHNANHQLAITSDRPPKSLPLLQDRLRSRFEWGLVVDIQPPDLETRLSILQSKSEREGANITSDVLEFVAQQSQQNIRELEGNLNRVIAYIRLTRASVTIELASRALESIATKAAKGASTTLTLVIESVADSFQLTPLTLKSRNRDKETALARQVAMYLLKQGTNCSLAEIGLELGGRNPSTVS</sequence>
<dbReference type="PANTHER" id="PTHR30050">
    <property type="entry name" value="CHROMOSOMAL REPLICATION INITIATOR PROTEIN DNAA"/>
    <property type="match status" value="1"/>
</dbReference>
<keyword evidence="5" id="KW-0446">Lipid-binding</keyword>
<dbReference type="GO" id="GO:0006270">
    <property type="term" value="P:DNA replication initiation"/>
    <property type="evidence" value="ECO:0007669"/>
    <property type="project" value="InterPro"/>
</dbReference>
<dbReference type="GO" id="GO:0006275">
    <property type="term" value="P:regulation of DNA replication"/>
    <property type="evidence" value="ECO:0007669"/>
    <property type="project" value="InterPro"/>
</dbReference>
<dbReference type="SMART" id="SM00760">
    <property type="entry name" value="Bac_DnaA_C"/>
    <property type="match status" value="1"/>
</dbReference>
<dbReference type="PANTHER" id="PTHR30050:SF2">
    <property type="entry name" value="CHROMOSOMAL REPLICATION INITIATOR PROTEIN DNAA"/>
    <property type="match status" value="1"/>
</dbReference>
<dbReference type="PRINTS" id="PR00051">
    <property type="entry name" value="DNAA"/>
</dbReference>
<feature type="non-terminal residue" evidence="8">
    <location>
        <position position="249"/>
    </location>
</feature>
<dbReference type="Gene3D" id="1.10.1750.10">
    <property type="match status" value="1"/>
</dbReference>
<protein>
    <recommendedName>
        <fullName evidence="7">Chromosomal replication initiator DnaA C-terminal domain-containing protein</fullName>
    </recommendedName>
</protein>
<dbReference type="GO" id="GO:0005886">
    <property type="term" value="C:plasma membrane"/>
    <property type="evidence" value="ECO:0007669"/>
    <property type="project" value="TreeGrafter"/>
</dbReference>
<evidence type="ECO:0000256" key="2">
    <source>
        <dbReference type="ARBA" id="ARBA00022705"/>
    </source>
</evidence>
<name>X1KBF1_9ZZZZ</name>
<feature type="non-terminal residue" evidence="8">
    <location>
        <position position="1"/>
    </location>
</feature>
<dbReference type="InterPro" id="IPR010921">
    <property type="entry name" value="Trp_repressor/repl_initiator"/>
</dbReference>
<dbReference type="AlphaFoldDB" id="X1KBF1"/>
<evidence type="ECO:0000256" key="1">
    <source>
        <dbReference type="ARBA" id="ARBA00022490"/>
    </source>
</evidence>
<dbReference type="InterPro" id="IPR013159">
    <property type="entry name" value="DnaA_C"/>
</dbReference>
<evidence type="ECO:0000256" key="6">
    <source>
        <dbReference type="ARBA" id="ARBA00023125"/>
    </source>
</evidence>
<evidence type="ECO:0000313" key="8">
    <source>
        <dbReference type="EMBL" id="GAH87529.1"/>
    </source>
</evidence>
<feature type="domain" description="Chromosomal replication initiator DnaA C-terminal" evidence="7">
    <location>
        <begin position="186"/>
        <end position="249"/>
    </location>
</feature>
<evidence type="ECO:0000256" key="3">
    <source>
        <dbReference type="ARBA" id="ARBA00022741"/>
    </source>
</evidence>
<dbReference type="CDD" id="cd06571">
    <property type="entry name" value="Bac_DnaA_C"/>
    <property type="match status" value="1"/>
</dbReference>
<dbReference type="GO" id="GO:0003688">
    <property type="term" value="F:DNA replication origin binding"/>
    <property type="evidence" value="ECO:0007669"/>
    <property type="project" value="TreeGrafter"/>
</dbReference>
<dbReference type="Pfam" id="PF00308">
    <property type="entry name" value="Bac_DnaA"/>
    <property type="match status" value="1"/>
</dbReference>
<dbReference type="SUPFAM" id="SSF52540">
    <property type="entry name" value="P-loop containing nucleoside triphosphate hydrolases"/>
    <property type="match status" value="1"/>
</dbReference>
<dbReference type="Gene3D" id="1.10.8.60">
    <property type="match status" value="1"/>
</dbReference>
<keyword evidence="6" id="KW-0238">DNA-binding</keyword>
<comment type="caution">
    <text evidence="8">The sequence shown here is derived from an EMBL/GenBank/DDBJ whole genome shotgun (WGS) entry which is preliminary data.</text>
</comment>
<keyword evidence="4" id="KW-0067">ATP-binding</keyword>